<comment type="similarity">
    <text evidence="1">Belongs to the cycloisomerase 2 family.</text>
</comment>
<gene>
    <name evidence="2" type="ORF">B0T26DRAFT_206560</name>
</gene>
<reference evidence="2" key="1">
    <citation type="submission" date="2023-06" db="EMBL/GenBank/DDBJ databases">
        <title>Genome-scale phylogeny and comparative genomics of the fungal order Sordariales.</title>
        <authorList>
            <consortium name="Lawrence Berkeley National Laboratory"/>
            <person name="Hensen N."/>
            <person name="Bonometti L."/>
            <person name="Westerberg I."/>
            <person name="Brannstrom I.O."/>
            <person name="Guillou S."/>
            <person name="Cros-Aarteil S."/>
            <person name="Calhoun S."/>
            <person name="Haridas S."/>
            <person name="Kuo A."/>
            <person name="Mondo S."/>
            <person name="Pangilinan J."/>
            <person name="Riley R."/>
            <person name="LaButti K."/>
            <person name="Andreopoulos B."/>
            <person name="Lipzen A."/>
            <person name="Chen C."/>
            <person name="Yanf M."/>
            <person name="Daum C."/>
            <person name="Ng V."/>
            <person name="Clum A."/>
            <person name="Steindorff A."/>
            <person name="Ohm R."/>
            <person name="Martin F."/>
            <person name="Silar P."/>
            <person name="Natvig D."/>
            <person name="Lalanne C."/>
            <person name="Gautier V."/>
            <person name="Ament-velasquez S.L."/>
            <person name="Kruys A."/>
            <person name="Hutchinson M.I."/>
            <person name="Powell A.J."/>
            <person name="Barry K."/>
            <person name="Miller A.N."/>
            <person name="Grigoriev I.V."/>
            <person name="Debuchy R."/>
            <person name="Gladieux P."/>
            <person name="Thoren M.H."/>
            <person name="Johannesson H."/>
        </authorList>
    </citation>
    <scope>NUCLEOTIDE SEQUENCE</scope>
    <source>
        <strain evidence="2">SMH2392-1A</strain>
    </source>
</reference>
<proteinExistence type="inferred from homology"/>
<sequence length="395" mass="41024">MRFSGLSGAIAIAPGLGLFSAVSAALLHVTSYAGTLTTLNLALSGTKGLQTLTTSTECGTQPSWLTLRGPVLYCANEAFGKDNGTLASFSVSQNGTLALLDKVDTIGGPVNAVVYGKGRRGLAVADYAGAGLNTFNITNPKALAPVQADVFTLPHPGINPSRQERPHPHQAILDPSGKFLLVPDLGSDLVRVFALNVTTLRYKQSDPLVSAPGSGPRHGTFLVSGNNVFLYVVHELANTIVGYTVNYTTKGLAFAQVYISNTHGLGETPAISGATAGEIAISPDSRFLIISSRGEGTLSVPNFDPSNTTQLPSDPLITFSIDPKTGALAHVQTFAAGGMVPRHFSLNKAGSLVGVALQGSERAVVISRDPATGLLKDFVASVTIAGEVNNVIFNE</sequence>
<comment type="caution">
    <text evidence="2">The sequence shown here is derived from an EMBL/GenBank/DDBJ whole genome shotgun (WGS) entry which is preliminary data.</text>
</comment>
<dbReference type="PANTHER" id="PTHR30344">
    <property type="entry name" value="6-PHOSPHOGLUCONOLACTONASE-RELATED"/>
    <property type="match status" value="1"/>
</dbReference>
<dbReference type="InterPro" id="IPR015943">
    <property type="entry name" value="WD40/YVTN_repeat-like_dom_sf"/>
</dbReference>
<accession>A0AA40AUD0</accession>
<dbReference type="Proteomes" id="UP001172101">
    <property type="component" value="Unassembled WGS sequence"/>
</dbReference>
<dbReference type="AlphaFoldDB" id="A0AA40AUD0"/>
<name>A0AA40AUD0_9PEZI</name>
<dbReference type="InterPro" id="IPR050282">
    <property type="entry name" value="Cycloisomerase_2"/>
</dbReference>
<organism evidence="2 3">
    <name type="scientific">Lasiosphaeria miniovina</name>
    <dbReference type="NCBI Taxonomy" id="1954250"/>
    <lineage>
        <taxon>Eukaryota</taxon>
        <taxon>Fungi</taxon>
        <taxon>Dikarya</taxon>
        <taxon>Ascomycota</taxon>
        <taxon>Pezizomycotina</taxon>
        <taxon>Sordariomycetes</taxon>
        <taxon>Sordariomycetidae</taxon>
        <taxon>Sordariales</taxon>
        <taxon>Lasiosphaeriaceae</taxon>
        <taxon>Lasiosphaeria</taxon>
    </lineage>
</organism>
<dbReference type="InterPro" id="IPR019405">
    <property type="entry name" value="Lactonase_7-beta_prop"/>
</dbReference>
<dbReference type="EMBL" id="JAUIRO010000003">
    <property type="protein sequence ID" value="KAK0722185.1"/>
    <property type="molecule type" value="Genomic_DNA"/>
</dbReference>
<dbReference type="PANTHER" id="PTHR30344:SF1">
    <property type="entry name" value="6-PHOSPHOGLUCONOLACTONASE"/>
    <property type="match status" value="1"/>
</dbReference>
<evidence type="ECO:0000313" key="2">
    <source>
        <dbReference type="EMBL" id="KAK0722185.1"/>
    </source>
</evidence>
<dbReference type="GO" id="GO:0017057">
    <property type="term" value="F:6-phosphogluconolactonase activity"/>
    <property type="evidence" value="ECO:0007669"/>
    <property type="project" value="TreeGrafter"/>
</dbReference>
<keyword evidence="3" id="KW-1185">Reference proteome</keyword>
<dbReference type="Pfam" id="PF10282">
    <property type="entry name" value="Lactonase"/>
    <property type="match status" value="1"/>
</dbReference>
<dbReference type="InterPro" id="IPR011048">
    <property type="entry name" value="Haem_d1_sf"/>
</dbReference>
<dbReference type="RefSeq" id="XP_060298109.1">
    <property type="nucleotide sequence ID" value="XM_060433773.1"/>
</dbReference>
<evidence type="ECO:0000313" key="3">
    <source>
        <dbReference type="Proteomes" id="UP001172101"/>
    </source>
</evidence>
<dbReference type="SUPFAM" id="SSF51004">
    <property type="entry name" value="C-terminal (heme d1) domain of cytochrome cd1-nitrite reductase"/>
    <property type="match status" value="1"/>
</dbReference>
<evidence type="ECO:0000256" key="1">
    <source>
        <dbReference type="ARBA" id="ARBA00005564"/>
    </source>
</evidence>
<dbReference type="GeneID" id="85317043"/>
<protein>
    <submittedName>
        <fullName evidence="2">Lactonase, 7-bladed beta-propeller-domain-containing protein</fullName>
    </submittedName>
</protein>
<dbReference type="Gene3D" id="2.130.10.10">
    <property type="entry name" value="YVTN repeat-like/Quinoprotein amine dehydrogenase"/>
    <property type="match status" value="1"/>
</dbReference>